<comment type="similarity">
    <text evidence="1">Belongs to the LysR transcriptional regulatory family.</text>
</comment>
<protein>
    <submittedName>
        <fullName evidence="6">LysR family transcriptional regulator</fullName>
    </submittedName>
</protein>
<dbReference type="GO" id="GO:0003677">
    <property type="term" value="F:DNA binding"/>
    <property type="evidence" value="ECO:0007669"/>
    <property type="project" value="UniProtKB-KW"/>
</dbReference>
<accession>A0A368K3K8</accession>
<dbReference type="Pfam" id="PF00126">
    <property type="entry name" value="HTH_1"/>
    <property type="match status" value="1"/>
</dbReference>
<keyword evidence="7" id="KW-1185">Reference proteome</keyword>
<dbReference type="GO" id="GO:0032993">
    <property type="term" value="C:protein-DNA complex"/>
    <property type="evidence" value="ECO:0007669"/>
    <property type="project" value="TreeGrafter"/>
</dbReference>
<gene>
    <name evidence="6" type="ORF">DUT91_10865</name>
</gene>
<sequence>MPDLTLDLRFLRYAIVTAEYGSFRRAALVLGVPQSTVSRRVQLLEHRLGARLFERHHGGVRLTAGGEHFLKEAAAMARGVQRAADEIAAARKGEAGSLKIGLFTSISSGFLSELLAEFRVKYPAIKLILDEDTAEANIAGAISGRLDLAFVSGDPRAPNCNSKTFWQERIYVVMSSDHPLADQPTVCWDDIRHEDFIVSAGGPGPEIQDFLIKQLWAIGFRPSIVVHGVGRENLMGLVAKRSGLSLTTESSLGAIYTGVTFRPLAEVSDTVIMSAIWSSSNENPALKRAIELCVRIADDRRRTARSRSNLGSGIINNS</sequence>
<dbReference type="PANTHER" id="PTHR30346:SF0">
    <property type="entry name" value="HCA OPERON TRANSCRIPTIONAL ACTIVATOR HCAR"/>
    <property type="match status" value="1"/>
</dbReference>
<dbReference type="InterPro" id="IPR036388">
    <property type="entry name" value="WH-like_DNA-bd_sf"/>
</dbReference>
<evidence type="ECO:0000259" key="5">
    <source>
        <dbReference type="PROSITE" id="PS50931"/>
    </source>
</evidence>
<proteinExistence type="inferred from homology"/>
<evidence type="ECO:0000256" key="1">
    <source>
        <dbReference type="ARBA" id="ARBA00009437"/>
    </source>
</evidence>
<dbReference type="PROSITE" id="PS50931">
    <property type="entry name" value="HTH_LYSR"/>
    <property type="match status" value="1"/>
</dbReference>
<dbReference type="PRINTS" id="PR00039">
    <property type="entry name" value="HTHLYSR"/>
</dbReference>
<dbReference type="SUPFAM" id="SSF53850">
    <property type="entry name" value="Periplasmic binding protein-like II"/>
    <property type="match status" value="1"/>
</dbReference>
<keyword evidence="3" id="KW-0238">DNA-binding</keyword>
<name>A0A368K3K8_9HYPH</name>
<dbReference type="Gene3D" id="1.10.10.10">
    <property type="entry name" value="Winged helix-like DNA-binding domain superfamily/Winged helix DNA-binding domain"/>
    <property type="match status" value="1"/>
</dbReference>
<dbReference type="Proteomes" id="UP000253420">
    <property type="component" value="Unassembled WGS sequence"/>
</dbReference>
<dbReference type="EMBL" id="QOZG01000004">
    <property type="protein sequence ID" value="RCS23774.1"/>
    <property type="molecule type" value="Genomic_DNA"/>
</dbReference>
<dbReference type="CDD" id="cd08414">
    <property type="entry name" value="PBP2_LTTR_aromatics_like"/>
    <property type="match status" value="1"/>
</dbReference>
<dbReference type="AlphaFoldDB" id="A0A368K3K8"/>
<dbReference type="InterPro" id="IPR000847">
    <property type="entry name" value="LysR_HTH_N"/>
</dbReference>
<evidence type="ECO:0000256" key="2">
    <source>
        <dbReference type="ARBA" id="ARBA00023015"/>
    </source>
</evidence>
<keyword evidence="2" id="KW-0805">Transcription regulation</keyword>
<dbReference type="InterPro" id="IPR036390">
    <property type="entry name" value="WH_DNA-bd_sf"/>
</dbReference>
<organism evidence="6 7">
    <name type="scientific">Phyllobacterium salinisoli</name>
    <dbReference type="NCBI Taxonomy" id="1899321"/>
    <lineage>
        <taxon>Bacteria</taxon>
        <taxon>Pseudomonadati</taxon>
        <taxon>Pseudomonadota</taxon>
        <taxon>Alphaproteobacteria</taxon>
        <taxon>Hyphomicrobiales</taxon>
        <taxon>Phyllobacteriaceae</taxon>
        <taxon>Phyllobacterium</taxon>
    </lineage>
</organism>
<dbReference type="PANTHER" id="PTHR30346">
    <property type="entry name" value="TRANSCRIPTIONAL DUAL REGULATOR HCAR-RELATED"/>
    <property type="match status" value="1"/>
</dbReference>
<evidence type="ECO:0000256" key="3">
    <source>
        <dbReference type="ARBA" id="ARBA00023125"/>
    </source>
</evidence>
<dbReference type="SUPFAM" id="SSF46785">
    <property type="entry name" value="Winged helix' DNA-binding domain"/>
    <property type="match status" value="1"/>
</dbReference>
<reference evidence="6 7" key="1">
    <citation type="submission" date="2018-07" db="EMBL/GenBank/DDBJ databases">
        <title>The draft genome of Phyllobacterium salinisoli.</title>
        <authorList>
            <person name="Liu L."/>
            <person name="Li L."/>
            <person name="Zhang X."/>
            <person name="Liang L."/>
        </authorList>
    </citation>
    <scope>NUCLEOTIDE SEQUENCE [LARGE SCALE GENOMIC DNA]</scope>
    <source>
        <strain evidence="6 7">LLAN61</strain>
    </source>
</reference>
<dbReference type="FunFam" id="1.10.10.10:FF:000001">
    <property type="entry name" value="LysR family transcriptional regulator"/>
    <property type="match status" value="1"/>
</dbReference>
<evidence type="ECO:0000313" key="7">
    <source>
        <dbReference type="Proteomes" id="UP000253420"/>
    </source>
</evidence>
<evidence type="ECO:0000256" key="4">
    <source>
        <dbReference type="ARBA" id="ARBA00023163"/>
    </source>
</evidence>
<feature type="domain" description="HTH lysR-type" evidence="5">
    <location>
        <begin position="6"/>
        <end position="63"/>
    </location>
</feature>
<dbReference type="Gene3D" id="3.40.190.10">
    <property type="entry name" value="Periplasmic binding protein-like II"/>
    <property type="match status" value="2"/>
</dbReference>
<dbReference type="InterPro" id="IPR005119">
    <property type="entry name" value="LysR_subst-bd"/>
</dbReference>
<dbReference type="Pfam" id="PF03466">
    <property type="entry name" value="LysR_substrate"/>
    <property type="match status" value="1"/>
</dbReference>
<dbReference type="OrthoDB" id="7216893at2"/>
<comment type="caution">
    <text evidence="6">The sequence shown here is derived from an EMBL/GenBank/DDBJ whole genome shotgun (WGS) entry which is preliminary data.</text>
</comment>
<evidence type="ECO:0000313" key="6">
    <source>
        <dbReference type="EMBL" id="RCS23774.1"/>
    </source>
</evidence>
<dbReference type="RefSeq" id="WP_114440414.1">
    <property type="nucleotide sequence ID" value="NZ_QOZG01000004.1"/>
</dbReference>
<keyword evidence="4" id="KW-0804">Transcription</keyword>
<dbReference type="GO" id="GO:0003700">
    <property type="term" value="F:DNA-binding transcription factor activity"/>
    <property type="evidence" value="ECO:0007669"/>
    <property type="project" value="InterPro"/>
</dbReference>